<proteinExistence type="predicted"/>
<dbReference type="GO" id="GO:0030267">
    <property type="term" value="F:glyoxylate reductase (NADPH) activity"/>
    <property type="evidence" value="ECO:0007669"/>
    <property type="project" value="TreeGrafter"/>
</dbReference>
<dbReference type="SUPFAM" id="SSF51735">
    <property type="entry name" value="NAD(P)-binding Rossmann-fold domains"/>
    <property type="match status" value="1"/>
</dbReference>
<keyword evidence="3" id="KW-0472">Membrane</keyword>
<evidence type="ECO:0000256" key="2">
    <source>
        <dbReference type="ARBA" id="ARBA00023027"/>
    </source>
</evidence>
<keyword evidence="2" id="KW-0520">NAD</keyword>
<dbReference type="AlphaFoldDB" id="A0A6J4H9L3"/>
<dbReference type="SUPFAM" id="SSF52283">
    <property type="entry name" value="Formate/glycerate dehydrogenase catalytic domain-like"/>
    <property type="match status" value="1"/>
</dbReference>
<gene>
    <name evidence="5" type="ORF">AVDCRST_MAG04-477</name>
</gene>
<dbReference type="PANTHER" id="PTHR10996">
    <property type="entry name" value="2-HYDROXYACID DEHYDROGENASE-RELATED"/>
    <property type="match status" value="1"/>
</dbReference>
<evidence type="ECO:0000313" key="5">
    <source>
        <dbReference type="EMBL" id="CAA9218364.1"/>
    </source>
</evidence>
<sequence>MGLPLLVVTFDLDEAGRSAVAAELGGGAEAVYLPRLDGVSRRDALRNATAVLARNTGKELRGDEPALIGGARLVQFMSAGVDFIPLRDLPVAVPVAGNGGAYAEPMAEHAAAMALAAAKRLLPEHAALARGEFNQFKRNRMLAGGICGILGFGGIGVATARLMRCLGMRVHAIRRSVSTDAPVDWLGTPDRLDELLAAADVLVVSLPLTRATRNLIGARELTLMKTDAILVNLARGEILDERALYEHLRATPGFTACLDAWWVEPVRHGEFRMDHPFLELPNVIGSPHNSASVGVWREVALRRAVTNCRRALEGLRPLHLIGDDERAAAPP</sequence>
<evidence type="ECO:0000259" key="4">
    <source>
        <dbReference type="Pfam" id="PF02826"/>
    </source>
</evidence>
<dbReference type="InterPro" id="IPR050223">
    <property type="entry name" value="D-isomer_2-hydroxyacid_DH"/>
</dbReference>
<dbReference type="Pfam" id="PF02826">
    <property type="entry name" value="2-Hacid_dh_C"/>
    <property type="match status" value="1"/>
</dbReference>
<keyword evidence="1 5" id="KW-0560">Oxidoreductase</keyword>
<keyword evidence="3" id="KW-0812">Transmembrane</keyword>
<dbReference type="Gene3D" id="3.40.50.720">
    <property type="entry name" value="NAD(P)-binding Rossmann-like Domain"/>
    <property type="match status" value="2"/>
</dbReference>
<dbReference type="InterPro" id="IPR036291">
    <property type="entry name" value="NAD(P)-bd_dom_sf"/>
</dbReference>
<dbReference type="EMBL" id="CADCTL010000036">
    <property type="protein sequence ID" value="CAA9218364.1"/>
    <property type="molecule type" value="Genomic_DNA"/>
</dbReference>
<organism evidence="5">
    <name type="scientific">uncultured Acetobacteraceae bacterium</name>
    <dbReference type="NCBI Taxonomy" id="169975"/>
    <lineage>
        <taxon>Bacteria</taxon>
        <taxon>Pseudomonadati</taxon>
        <taxon>Pseudomonadota</taxon>
        <taxon>Alphaproteobacteria</taxon>
        <taxon>Acetobacterales</taxon>
        <taxon>Acetobacteraceae</taxon>
        <taxon>environmental samples</taxon>
    </lineage>
</organism>
<dbReference type="GO" id="GO:0051287">
    <property type="term" value="F:NAD binding"/>
    <property type="evidence" value="ECO:0007669"/>
    <property type="project" value="InterPro"/>
</dbReference>
<dbReference type="GO" id="GO:0004617">
    <property type="term" value="F:phosphoglycerate dehydrogenase activity"/>
    <property type="evidence" value="ECO:0007669"/>
    <property type="project" value="UniProtKB-EC"/>
</dbReference>
<feature type="transmembrane region" description="Helical" evidence="3">
    <location>
        <begin position="142"/>
        <end position="163"/>
    </location>
</feature>
<dbReference type="GO" id="GO:0005829">
    <property type="term" value="C:cytosol"/>
    <property type="evidence" value="ECO:0007669"/>
    <property type="project" value="TreeGrafter"/>
</dbReference>
<name>A0A6J4H9L3_9PROT</name>
<dbReference type="PANTHER" id="PTHR10996:SF178">
    <property type="entry name" value="2-HYDROXYACID DEHYDROGENASE YGL185C-RELATED"/>
    <property type="match status" value="1"/>
</dbReference>
<dbReference type="GO" id="GO:0016618">
    <property type="term" value="F:hydroxypyruvate reductase [NAD(P)H] activity"/>
    <property type="evidence" value="ECO:0007669"/>
    <property type="project" value="TreeGrafter"/>
</dbReference>
<dbReference type="PROSITE" id="PS00671">
    <property type="entry name" value="D_2_HYDROXYACID_DH_3"/>
    <property type="match status" value="1"/>
</dbReference>
<evidence type="ECO:0000256" key="3">
    <source>
        <dbReference type="SAM" id="Phobius"/>
    </source>
</evidence>
<dbReference type="EC" id="1.1.1.95" evidence="5"/>
<reference evidence="5" key="1">
    <citation type="submission" date="2020-02" db="EMBL/GenBank/DDBJ databases">
        <authorList>
            <person name="Meier V. D."/>
        </authorList>
    </citation>
    <scope>NUCLEOTIDE SEQUENCE</scope>
    <source>
        <strain evidence="5">AVDCRST_MAG04</strain>
    </source>
</reference>
<evidence type="ECO:0000256" key="1">
    <source>
        <dbReference type="ARBA" id="ARBA00023002"/>
    </source>
</evidence>
<feature type="domain" description="D-isomer specific 2-hydroxyacid dehydrogenase NAD-binding" evidence="4">
    <location>
        <begin position="112"/>
        <end position="289"/>
    </location>
</feature>
<dbReference type="InterPro" id="IPR029753">
    <property type="entry name" value="D-isomer_DH_CS"/>
</dbReference>
<keyword evidence="3" id="KW-1133">Transmembrane helix</keyword>
<protein>
    <submittedName>
        <fullName evidence="5">D-3-phosphoglycerate dehydrogenase</fullName>
        <ecNumber evidence="5">1.1.1.95</ecNumber>
    </submittedName>
</protein>
<accession>A0A6J4H9L3</accession>
<dbReference type="InterPro" id="IPR006140">
    <property type="entry name" value="D-isomer_DH_NAD-bd"/>
</dbReference>